<evidence type="ECO:0000256" key="8">
    <source>
        <dbReference type="ARBA" id="ARBA00023224"/>
    </source>
</evidence>
<evidence type="ECO:0000256" key="4">
    <source>
        <dbReference type="ARBA" id="ARBA00022519"/>
    </source>
</evidence>
<dbReference type="Proteomes" id="UP000184139">
    <property type="component" value="Unassembled WGS sequence"/>
</dbReference>
<keyword evidence="3" id="KW-0145">Chemotaxis</keyword>
<dbReference type="PANTHER" id="PTHR32089:SF112">
    <property type="entry name" value="LYSOZYME-LIKE PROTEIN-RELATED"/>
    <property type="match status" value="1"/>
</dbReference>
<dbReference type="SUPFAM" id="SSF58104">
    <property type="entry name" value="Methyl-accepting chemotaxis protein (MCP) signaling domain"/>
    <property type="match status" value="1"/>
</dbReference>
<feature type="domain" description="Methyl-accepting transducer" evidence="12">
    <location>
        <begin position="393"/>
        <end position="629"/>
    </location>
</feature>
<dbReference type="AlphaFoldDB" id="A0A1M5YA69"/>
<feature type="transmembrane region" description="Helical" evidence="11">
    <location>
        <begin position="6"/>
        <end position="31"/>
    </location>
</feature>
<dbReference type="InterPro" id="IPR033479">
    <property type="entry name" value="dCache_1"/>
</dbReference>
<evidence type="ECO:0000313" key="15">
    <source>
        <dbReference type="EMBL" id="SHI08935.1"/>
    </source>
</evidence>
<dbReference type="Pfam" id="PF00015">
    <property type="entry name" value="MCPsignal"/>
    <property type="match status" value="1"/>
</dbReference>
<keyword evidence="2" id="KW-1003">Cell membrane</keyword>
<protein>
    <submittedName>
        <fullName evidence="15">Methyl-accepting chemotaxis sensory transducer with Cache sensor</fullName>
    </submittedName>
</protein>
<dbReference type="InterPro" id="IPR004089">
    <property type="entry name" value="MCPsignal_dom"/>
</dbReference>
<dbReference type="Pfam" id="PF00672">
    <property type="entry name" value="HAMP"/>
    <property type="match status" value="1"/>
</dbReference>
<dbReference type="PANTHER" id="PTHR32089">
    <property type="entry name" value="METHYL-ACCEPTING CHEMOTAXIS PROTEIN MCPB"/>
    <property type="match status" value="1"/>
</dbReference>
<gene>
    <name evidence="15" type="ORF">SAMN02745124_03784</name>
</gene>
<dbReference type="CDD" id="cd11386">
    <property type="entry name" value="MCP_signal"/>
    <property type="match status" value="1"/>
</dbReference>
<dbReference type="CDD" id="cd18773">
    <property type="entry name" value="PDC1_HK_sensor"/>
    <property type="match status" value="1"/>
</dbReference>
<accession>A0A1M5YA69</accession>
<keyword evidence="8 10" id="KW-0807">Transducer</keyword>
<dbReference type="Gene3D" id="1.10.287.950">
    <property type="entry name" value="Methyl-accepting chemotaxis protein"/>
    <property type="match status" value="1"/>
</dbReference>
<evidence type="ECO:0000256" key="7">
    <source>
        <dbReference type="ARBA" id="ARBA00023136"/>
    </source>
</evidence>
<dbReference type="CDD" id="cd06225">
    <property type="entry name" value="HAMP"/>
    <property type="match status" value="1"/>
</dbReference>
<evidence type="ECO:0000256" key="2">
    <source>
        <dbReference type="ARBA" id="ARBA00022475"/>
    </source>
</evidence>
<comment type="similarity">
    <text evidence="9">Belongs to the methyl-accepting chemotaxis (MCP) protein family.</text>
</comment>
<evidence type="ECO:0000256" key="9">
    <source>
        <dbReference type="ARBA" id="ARBA00029447"/>
    </source>
</evidence>
<dbReference type="PROSITE" id="PS50192">
    <property type="entry name" value="T_SNARE"/>
    <property type="match status" value="1"/>
</dbReference>
<sequence>MKVTSIRFKLLAGGIVLVLLPLIIVGFISVIKSTNALNQLGMEGAEDVAADLARLVDNILVEEKKIAGVFAANRAVVEVAEKVKQAGIDGSAAEIGQLFGDLTRQFGRLGDKYQGIFVTDAAGVVYTGVLDSGKEYTGANIGQSAYFQKVKSSGTPVVGEVVRSQATNKLVSAVCAPIKSGSSEFLGAFGLVMKVDFLVELVAGRKIGETGYGFMTDQTGLILAHPKPEHILTLNPATLEDMEGFMQSMLAGKRDVETYVFQGTPKVAGYAPLSEVDWFIAATQDTDEFLAAAHSIRNLILLVGVIALIVTVLLVFFAALAIVKPINDAVAGLKDIAEGEGDLTMRLQVKSKDEVGEMARWFNTFIEKLQGIIKRITENSSVVGSSSVELSSIAGELSSGADDTSQRARNVATAAEEMSANLNNVAAAMEQSATNTNMVAAAAEEMTSTINEIAENAEKARSVSTDAVHQAENAAGKMSELGQAAEKIGRVTETITEISEQTNLLALNATIEAARAGEAGKGFAVVANEIKELAKQTAEATLDIKNLIDEVQRTTQSTGVEIDQISTVISGVNDIVATIATAVEEQTAATQEIANNINQASQGIQEVNENVSQSSTVATDISKDISEVNASAESINRSSKQLETSSANLQQMAKELNSIVGAFKV</sequence>
<comment type="subcellular location">
    <subcellularLocation>
        <location evidence="1">Cell inner membrane</location>
        <topology evidence="1">Multi-pass membrane protein</topology>
    </subcellularLocation>
</comment>
<organism evidence="15 16">
    <name type="scientific">Desulfofustis glycolicus DSM 9705</name>
    <dbReference type="NCBI Taxonomy" id="1121409"/>
    <lineage>
        <taxon>Bacteria</taxon>
        <taxon>Pseudomonadati</taxon>
        <taxon>Thermodesulfobacteriota</taxon>
        <taxon>Desulfobulbia</taxon>
        <taxon>Desulfobulbales</taxon>
        <taxon>Desulfocapsaceae</taxon>
        <taxon>Desulfofustis</taxon>
    </lineage>
</organism>
<dbReference type="GO" id="GO:0007165">
    <property type="term" value="P:signal transduction"/>
    <property type="evidence" value="ECO:0007669"/>
    <property type="project" value="UniProtKB-KW"/>
</dbReference>
<keyword evidence="5 11" id="KW-0812">Transmembrane</keyword>
<evidence type="ECO:0000256" key="6">
    <source>
        <dbReference type="ARBA" id="ARBA00022989"/>
    </source>
</evidence>
<evidence type="ECO:0000256" key="1">
    <source>
        <dbReference type="ARBA" id="ARBA00004429"/>
    </source>
</evidence>
<dbReference type="Gene3D" id="3.30.450.20">
    <property type="entry name" value="PAS domain"/>
    <property type="match status" value="1"/>
</dbReference>
<dbReference type="Gene3D" id="1.10.8.500">
    <property type="entry name" value="HAMP domain in histidine kinase"/>
    <property type="match status" value="1"/>
</dbReference>
<dbReference type="InterPro" id="IPR000727">
    <property type="entry name" value="T_SNARE_dom"/>
</dbReference>
<name>A0A1M5YA69_9BACT</name>
<feature type="transmembrane region" description="Helical" evidence="11">
    <location>
        <begin position="299"/>
        <end position="323"/>
    </location>
</feature>
<evidence type="ECO:0000256" key="3">
    <source>
        <dbReference type="ARBA" id="ARBA00022500"/>
    </source>
</evidence>
<evidence type="ECO:0000256" key="11">
    <source>
        <dbReference type="SAM" id="Phobius"/>
    </source>
</evidence>
<dbReference type="CDD" id="cd12912">
    <property type="entry name" value="PDC2_MCP_like"/>
    <property type="match status" value="1"/>
</dbReference>
<dbReference type="GO" id="GO:0005886">
    <property type="term" value="C:plasma membrane"/>
    <property type="evidence" value="ECO:0007669"/>
    <property type="project" value="UniProtKB-SubCell"/>
</dbReference>
<feature type="domain" description="T-SNARE coiled-coil homology" evidence="13">
    <location>
        <begin position="552"/>
        <end position="614"/>
    </location>
</feature>
<proteinExistence type="inferred from homology"/>
<dbReference type="PROSITE" id="PS50111">
    <property type="entry name" value="CHEMOTAXIS_TRANSDUC_2"/>
    <property type="match status" value="1"/>
</dbReference>
<feature type="domain" description="HAMP" evidence="14">
    <location>
        <begin position="320"/>
        <end position="374"/>
    </location>
</feature>
<evidence type="ECO:0000259" key="12">
    <source>
        <dbReference type="PROSITE" id="PS50111"/>
    </source>
</evidence>
<keyword evidence="6 11" id="KW-1133">Transmembrane helix</keyword>
<evidence type="ECO:0000313" key="16">
    <source>
        <dbReference type="Proteomes" id="UP000184139"/>
    </source>
</evidence>
<keyword evidence="4" id="KW-0997">Cell inner membrane</keyword>
<dbReference type="STRING" id="1121409.SAMN02745124_03784"/>
<dbReference type="SMART" id="SM00283">
    <property type="entry name" value="MA"/>
    <property type="match status" value="1"/>
</dbReference>
<dbReference type="GO" id="GO:0006935">
    <property type="term" value="P:chemotaxis"/>
    <property type="evidence" value="ECO:0007669"/>
    <property type="project" value="UniProtKB-KW"/>
</dbReference>
<dbReference type="RefSeq" id="WP_073378571.1">
    <property type="nucleotide sequence ID" value="NZ_FQXS01000031.1"/>
</dbReference>
<dbReference type="Pfam" id="PF02743">
    <property type="entry name" value="dCache_1"/>
    <property type="match status" value="1"/>
</dbReference>
<dbReference type="OrthoDB" id="5428110at2"/>
<evidence type="ECO:0000256" key="5">
    <source>
        <dbReference type="ARBA" id="ARBA00022692"/>
    </source>
</evidence>
<dbReference type="InterPro" id="IPR003660">
    <property type="entry name" value="HAMP_dom"/>
</dbReference>
<evidence type="ECO:0000259" key="13">
    <source>
        <dbReference type="PROSITE" id="PS50192"/>
    </source>
</evidence>
<evidence type="ECO:0000256" key="10">
    <source>
        <dbReference type="PROSITE-ProRule" id="PRU00284"/>
    </source>
</evidence>
<evidence type="ECO:0000259" key="14">
    <source>
        <dbReference type="PROSITE" id="PS50885"/>
    </source>
</evidence>
<dbReference type="PROSITE" id="PS50885">
    <property type="entry name" value="HAMP"/>
    <property type="match status" value="1"/>
</dbReference>
<keyword evidence="7 11" id="KW-0472">Membrane</keyword>
<dbReference type="SMART" id="SM00304">
    <property type="entry name" value="HAMP"/>
    <property type="match status" value="1"/>
</dbReference>
<reference evidence="15 16" key="1">
    <citation type="submission" date="2016-11" db="EMBL/GenBank/DDBJ databases">
        <authorList>
            <person name="Jaros S."/>
            <person name="Januszkiewicz K."/>
            <person name="Wedrychowicz H."/>
        </authorList>
    </citation>
    <scope>NUCLEOTIDE SEQUENCE [LARGE SCALE GENOMIC DNA]</scope>
    <source>
        <strain evidence="15 16">DSM 9705</strain>
    </source>
</reference>
<keyword evidence="16" id="KW-1185">Reference proteome</keyword>
<dbReference type="EMBL" id="FQXS01000031">
    <property type="protein sequence ID" value="SHI08935.1"/>
    <property type="molecule type" value="Genomic_DNA"/>
</dbReference>